<organism evidence="1 2">
    <name type="scientific">Legionella busanensis</name>
    <dbReference type="NCBI Taxonomy" id="190655"/>
    <lineage>
        <taxon>Bacteria</taxon>
        <taxon>Pseudomonadati</taxon>
        <taxon>Pseudomonadota</taxon>
        <taxon>Gammaproteobacteria</taxon>
        <taxon>Legionellales</taxon>
        <taxon>Legionellaceae</taxon>
        <taxon>Legionella</taxon>
    </lineage>
</organism>
<dbReference type="AlphaFoldDB" id="A0A378JP44"/>
<dbReference type="OrthoDB" id="9956384at2"/>
<name>A0A378JP44_9GAMM</name>
<evidence type="ECO:0000313" key="2">
    <source>
        <dbReference type="Proteomes" id="UP000254794"/>
    </source>
</evidence>
<gene>
    <name evidence="1" type="ORF">NCTC13316_02062</name>
</gene>
<keyword evidence="2" id="KW-1185">Reference proteome</keyword>
<dbReference type="EMBL" id="UGOD01000001">
    <property type="protein sequence ID" value="STX51959.1"/>
    <property type="molecule type" value="Genomic_DNA"/>
</dbReference>
<evidence type="ECO:0008006" key="3">
    <source>
        <dbReference type="Google" id="ProtNLM"/>
    </source>
</evidence>
<protein>
    <recommendedName>
        <fullName evidence="3">F-box domain-containing protein</fullName>
    </recommendedName>
</protein>
<reference evidence="1 2" key="1">
    <citation type="submission" date="2018-06" db="EMBL/GenBank/DDBJ databases">
        <authorList>
            <consortium name="Pathogen Informatics"/>
            <person name="Doyle S."/>
        </authorList>
    </citation>
    <scope>NUCLEOTIDE SEQUENCE [LARGE SCALE GENOMIC DNA]</scope>
    <source>
        <strain evidence="1 2">NCTC13316</strain>
    </source>
</reference>
<accession>A0A378JP44</accession>
<proteinExistence type="predicted"/>
<evidence type="ECO:0000313" key="1">
    <source>
        <dbReference type="EMBL" id="STX51959.1"/>
    </source>
</evidence>
<sequence length="339" mass="39302">MTYNLPVELTKYLQKFLDSSTLKSFSCVNKTFFKCSHSEKILRKIHFINEKTLQLKHDIDTVKITLNGELEYQGNFLYHFVLDNTHGLQNSDAQVLQQIIKLTKGFAALRLEILKTNLYAIKYLPNDDAVYKKWQKLMVDFTNLFPSNALTSEELLISIHTLPKHPVAALILYLGGIYRPINDNQNELIGLYMAFDTQTPSTILRKRAPDGETIPQFFGSPPSATKKAHLKALESSIPSFLKSVKHKLQSLDQLLEVLHLIKENPMYQRHIHIVWDVDDFANNPLLNLLEQHYSQQRPYRDPRNIDNIISFIHYLKEKNPALKFTDELEEQTTYTCNII</sequence>
<dbReference type="RefSeq" id="WP_115331557.1">
    <property type="nucleotide sequence ID" value="NZ_CAAAHP010000002.1"/>
</dbReference>
<dbReference type="Proteomes" id="UP000254794">
    <property type="component" value="Unassembled WGS sequence"/>
</dbReference>